<dbReference type="Proteomes" id="UP000199673">
    <property type="component" value="Unassembled WGS sequence"/>
</dbReference>
<evidence type="ECO:0000256" key="13">
    <source>
        <dbReference type="SAM" id="Phobius"/>
    </source>
</evidence>
<evidence type="ECO:0000256" key="10">
    <source>
        <dbReference type="ARBA" id="ARBA00023603"/>
    </source>
</evidence>
<feature type="transmembrane region" description="Helical" evidence="13">
    <location>
        <begin position="37"/>
        <end position="58"/>
    </location>
</feature>
<evidence type="ECO:0000313" key="15">
    <source>
        <dbReference type="Proteomes" id="UP000199673"/>
    </source>
</evidence>
<keyword evidence="4 13" id="KW-0812">Transmembrane</keyword>
<accession>A0A1I7D9K9</accession>
<dbReference type="Pfam" id="PF18927">
    <property type="entry name" value="CrtO"/>
    <property type="match status" value="1"/>
</dbReference>
<evidence type="ECO:0000256" key="3">
    <source>
        <dbReference type="ARBA" id="ARBA00022679"/>
    </source>
</evidence>
<reference evidence="15" key="1">
    <citation type="submission" date="2016-10" db="EMBL/GenBank/DDBJ databases">
        <authorList>
            <person name="Varghese N."/>
            <person name="Submissions S."/>
        </authorList>
    </citation>
    <scope>NUCLEOTIDE SEQUENCE [LARGE SCALE GENOMIC DNA]</scope>
    <source>
        <strain evidence="15">DSM 23445</strain>
    </source>
</reference>
<evidence type="ECO:0000256" key="2">
    <source>
        <dbReference type="ARBA" id="ARBA00022475"/>
    </source>
</evidence>
<dbReference type="InterPro" id="IPR044021">
    <property type="entry name" value="CrtO"/>
</dbReference>
<comment type="pathway">
    <text evidence="9">Carotenoid biosynthesis; staphyloxanthin biosynthesis; staphyloxanthin from farnesyl diphosphate: step 5/5.</text>
</comment>
<evidence type="ECO:0000256" key="8">
    <source>
        <dbReference type="ARBA" id="ARBA00023315"/>
    </source>
</evidence>
<keyword evidence="6 13" id="KW-1133">Transmembrane helix</keyword>
<evidence type="ECO:0000256" key="6">
    <source>
        <dbReference type="ARBA" id="ARBA00022989"/>
    </source>
</evidence>
<evidence type="ECO:0000256" key="9">
    <source>
        <dbReference type="ARBA" id="ARBA00023588"/>
    </source>
</evidence>
<dbReference type="GO" id="GO:0016746">
    <property type="term" value="F:acyltransferase activity"/>
    <property type="evidence" value="ECO:0007669"/>
    <property type="project" value="UniProtKB-KW"/>
</dbReference>
<evidence type="ECO:0000256" key="7">
    <source>
        <dbReference type="ARBA" id="ARBA00023136"/>
    </source>
</evidence>
<comment type="function">
    <text evidence="12">Catalyzes the acylation of glycosyl-4,4'-diaponeurosporenoate, i.e. the esterification of glucose at the C6'' position with the carboxyl group of the C(15) fatty acid 12-methyltetradecanoic acid, to yield staphyloxanthin. This is the last step in the biosynthesis of this orange pigment, present in most staphylococci strains.</text>
</comment>
<proteinExistence type="inferred from homology"/>
<dbReference type="EMBL" id="FPBF01000006">
    <property type="protein sequence ID" value="SFU08351.1"/>
    <property type="molecule type" value="Genomic_DNA"/>
</dbReference>
<name>A0A1I7D9K9_9BACT</name>
<comment type="subcellular location">
    <subcellularLocation>
        <location evidence="1">Cell membrane</location>
        <topology evidence="1">Single-pass membrane protein</topology>
    </subcellularLocation>
</comment>
<dbReference type="RefSeq" id="WP_091696353.1">
    <property type="nucleotide sequence ID" value="NZ_FPBF01000006.1"/>
</dbReference>
<dbReference type="UniPathway" id="UPA00029">
    <property type="reaction ID" value="UER00560"/>
</dbReference>
<keyword evidence="8" id="KW-0012">Acyltransferase</keyword>
<feature type="transmembrane region" description="Helical" evidence="13">
    <location>
        <begin position="6"/>
        <end position="25"/>
    </location>
</feature>
<feature type="transmembrane region" description="Helical" evidence="13">
    <location>
        <begin position="127"/>
        <end position="144"/>
    </location>
</feature>
<evidence type="ECO:0000256" key="12">
    <source>
        <dbReference type="ARBA" id="ARBA00025324"/>
    </source>
</evidence>
<organism evidence="14 15">
    <name type="scientific">Algoriphagus locisalis</name>
    <dbReference type="NCBI Taxonomy" id="305507"/>
    <lineage>
        <taxon>Bacteria</taxon>
        <taxon>Pseudomonadati</taxon>
        <taxon>Bacteroidota</taxon>
        <taxon>Cytophagia</taxon>
        <taxon>Cytophagales</taxon>
        <taxon>Cyclobacteriaceae</taxon>
        <taxon>Algoriphagus</taxon>
    </lineage>
</organism>
<comment type="similarity">
    <text evidence="10">Belongs to the acyltransferase CrtO family.</text>
</comment>
<evidence type="ECO:0000256" key="4">
    <source>
        <dbReference type="ARBA" id="ARBA00022692"/>
    </source>
</evidence>
<feature type="transmembrane region" description="Helical" evidence="13">
    <location>
        <begin position="150"/>
        <end position="169"/>
    </location>
</feature>
<evidence type="ECO:0000256" key="5">
    <source>
        <dbReference type="ARBA" id="ARBA00022729"/>
    </source>
</evidence>
<protein>
    <recommendedName>
        <fullName evidence="11">Glycosyl-4,4'-diaponeurosporenoate acyltransferase</fullName>
    </recommendedName>
</protein>
<keyword evidence="2" id="KW-1003">Cell membrane</keyword>
<evidence type="ECO:0000256" key="11">
    <source>
        <dbReference type="ARBA" id="ARBA00023667"/>
    </source>
</evidence>
<keyword evidence="15" id="KW-1185">Reference proteome</keyword>
<dbReference type="STRING" id="305507.SAMN04489724_3801"/>
<dbReference type="GO" id="GO:0005886">
    <property type="term" value="C:plasma membrane"/>
    <property type="evidence" value="ECO:0007669"/>
    <property type="project" value="UniProtKB-SubCell"/>
</dbReference>
<keyword evidence="3" id="KW-0808">Transferase</keyword>
<dbReference type="AlphaFoldDB" id="A0A1I7D9K9"/>
<evidence type="ECO:0000313" key="14">
    <source>
        <dbReference type="EMBL" id="SFU08351.1"/>
    </source>
</evidence>
<dbReference type="OrthoDB" id="669469at2"/>
<sequence length="187" mass="21959">MGKKILLTLASAFLMFRFYELMLTWSTLPSQSLSIQFILAFLANLFILGAFALAGFAWPTYRLLPEKYYRISQPKELLSFSKNIGVPIFQRFLLFTFWRKKAMQTSYFNGTKSGIKAFITESKRSEFGHLIPFIIVSVLFIWSLMLKEYWTAIFLQTLNVIGNFYPILLQRSHRARTQRFEKFIETS</sequence>
<keyword evidence="5" id="KW-0732">Signal</keyword>
<keyword evidence="7 13" id="KW-0472">Membrane</keyword>
<gene>
    <name evidence="14" type="ORF">SAMN04489724_3801</name>
</gene>
<evidence type="ECO:0000256" key="1">
    <source>
        <dbReference type="ARBA" id="ARBA00004162"/>
    </source>
</evidence>